<reference evidence="2" key="1">
    <citation type="submission" date="2018-02" db="EMBL/GenBank/DDBJ databases">
        <title>Genome sequencing of Solimonas sp. HR-BB.</title>
        <authorList>
            <person name="Lee Y."/>
            <person name="Jeon C.O."/>
        </authorList>
    </citation>
    <scope>NUCLEOTIDE SEQUENCE [LARGE SCALE GENOMIC DNA]</scope>
    <source>
        <strain evidence="2">HR-U</strain>
    </source>
</reference>
<dbReference type="OrthoDB" id="1523307at2"/>
<accession>A0A2S7IRG0</accession>
<gene>
    <name evidence="1" type="ORF">C5O19_11600</name>
</gene>
<dbReference type="RefSeq" id="WP_104712297.1">
    <property type="nucleotide sequence ID" value="NZ_PTRA01000001.1"/>
</dbReference>
<dbReference type="Proteomes" id="UP000239590">
    <property type="component" value="Unassembled WGS sequence"/>
</dbReference>
<evidence type="ECO:0000313" key="1">
    <source>
        <dbReference type="EMBL" id="PQA60228.1"/>
    </source>
</evidence>
<organism evidence="1 2">
    <name type="scientific">Siphonobacter curvatus</name>
    <dbReference type="NCBI Taxonomy" id="2094562"/>
    <lineage>
        <taxon>Bacteria</taxon>
        <taxon>Pseudomonadati</taxon>
        <taxon>Bacteroidota</taxon>
        <taxon>Cytophagia</taxon>
        <taxon>Cytophagales</taxon>
        <taxon>Cytophagaceae</taxon>
        <taxon>Siphonobacter</taxon>
    </lineage>
</organism>
<name>A0A2S7IRG0_9BACT</name>
<evidence type="ECO:0000313" key="2">
    <source>
        <dbReference type="Proteomes" id="UP000239590"/>
    </source>
</evidence>
<proteinExistence type="predicted"/>
<dbReference type="AlphaFoldDB" id="A0A2S7IRG0"/>
<sequence length="236" mass="27915">MKKLQKTWITDGLLDFEYKKYQLLAYLKHVNEHFQEKKLFPELSDLQLHYQESLALQQQQSQWSDRIRRKLVGIDREKWQLKYTSEFEALQPLEEVDEILSYAIPRLEHTLSTGKTLFQHVTQALSIAPIGIMPLFRKEGYLFVYENINRELRIYQYKVQLFESTAPPSRRVETHLIDSRNKSYTTTFESIKMELVRKNKDLPNPASYLVESTLGYPMDETLLPIARQKVAQAVED</sequence>
<protein>
    <submittedName>
        <fullName evidence="1">Uncharacterized protein</fullName>
    </submittedName>
</protein>
<dbReference type="EMBL" id="PTRA01000001">
    <property type="protein sequence ID" value="PQA60228.1"/>
    <property type="molecule type" value="Genomic_DNA"/>
</dbReference>
<comment type="caution">
    <text evidence="1">The sequence shown here is derived from an EMBL/GenBank/DDBJ whole genome shotgun (WGS) entry which is preliminary data.</text>
</comment>
<keyword evidence="2" id="KW-1185">Reference proteome</keyword>